<dbReference type="AlphaFoldDB" id="A0A2M9QBE7"/>
<feature type="transmembrane region" description="Helical" evidence="7">
    <location>
        <begin position="156"/>
        <end position="174"/>
    </location>
</feature>
<keyword evidence="6 7" id="KW-0472">Membrane</keyword>
<feature type="transmembrane region" description="Helical" evidence="7">
    <location>
        <begin position="14"/>
        <end position="32"/>
    </location>
</feature>
<feature type="domain" description="MrpA C-terminal/MbhD" evidence="8">
    <location>
        <begin position="22"/>
        <end position="85"/>
    </location>
</feature>
<evidence type="ECO:0000256" key="7">
    <source>
        <dbReference type="SAM" id="Phobius"/>
    </source>
</evidence>
<accession>A0A2M9QBE7</accession>
<keyword evidence="4 7" id="KW-0812">Transmembrane</keyword>
<evidence type="ECO:0000259" key="9">
    <source>
        <dbReference type="Pfam" id="PF20501"/>
    </source>
</evidence>
<evidence type="ECO:0000256" key="6">
    <source>
        <dbReference type="ARBA" id="ARBA00023136"/>
    </source>
</evidence>
<comment type="subcellular location">
    <subcellularLocation>
        <location evidence="1">Cell membrane</location>
        <topology evidence="1">Multi-pass membrane protein</topology>
    </subcellularLocation>
</comment>
<evidence type="ECO:0000256" key="5">
    <source>
        <dbReference type="ARBA" id="ARBA00022989"/>
    </source>
</evidence>
<dbReference type="PANTHER" id="PTHR43373">
    <property type="entry name" value="NA(+)/H(+) ANTIPORTER SUBUNIT"/>
    <property type="match status" value="1"/>
</dbReference>
<organism evidence="10 11">
    <name type="scientific">Lysinibacillus xylanilyticus</name>
    <dbReference type="NCBI Taxonomy" id="582475"/>
    <lineage>
        <taxon>Bacteria</taxon>
        <taxon>Bacillati</taxon>
        <taxon>Bacillota</taxon>
        <taxon>Bacilli</taxon>
        <taxon>Bacillales</taxon>
        <taxon>Bacillaceae</taxon>
        <taxon>Lysinibacillus</taxon>
    </lineage>
</organism>
<feature type="non-terminal residue" evidence="10">
    <location>
        <position position="1"/>
    </location>
</feature>
<keyword evidence="5 7" id="KW-1133">Transmembrane helix</keyword>
<feature type="transmembrane region" description="Helical" evidence="7">
    <location>
        <begin position="101"/>
        <end position="121"/>
    </location>
</feature>
<protein>
    <submittedName>
        <fullName evidence="10">Na+/H+ antiporter subunit A</fullName>
    </submittedName>
</protein>
<feature type="transmembrane region" description="Helical" evidence="7">
    <location>
        <begin position="63"/>
        <end position="81"/>
    </location>
</feature>
<evidence type="ECO:0000256" key="4">
    <source>
        <dbReference type="ARBA" id="ARBA00022692"/>
    </source>
</evidence>
<evidence type="ECO:0000256" key="2">
    <source>
        <dbReference type="ARBA" id="ARBA00022448"/>
    </source>
</evidence>
<evidence type="ECO:0000313" key="11">
    <source>
        <dbReference type="Proteomes" id="UP000232101"/>
    </source>
</evidence>
<feature type="domain" description="MrpA C-terminal/MbhE" evidence="9">
    <location>
        <begin position="100"/>
        <end position="181"/>
    </location>
</feature>
<sequence>ATAFNFEKDSSIETYELILVFVMMFAAVWMIFAKGRVTAMLLNGVLGYSIAFFFVIFRAPDLALTQLVVESVTTALFLLCFKYLPDLMPEASRKKTQWSKVIISIFVGATVTLVGLAVVHFDRFEPVATYFNDSYELAGGSNIVNTILGDFRAFDTMLEVVVLLIAGLGVYTLTKLKPRKEETDREN</sequence>
<reference evidence="10 11" key="1">
    <citation type="submission" date="2017-11" db="EMBL/GenBank/DDBJ databases">
        <title>Bacterial isolate from king chilli rhizosphere.</title>
        <authorList>
            <person name="Takhelmayum P."/>
            <person name="Sarangthem I."/>
        </authorList>
    </citation>
    <scope>NUCLEOTIDE SEQUENCE [LARGE SCALE GENOMIC DNA]</scope>
    <source>
        <strain evidence="11">t26</strain>
    </source>
</reference>
<dbReference type="Pfam" id="PF20501">
    <property type="entry name" value="MbhE"/>
    <property type="match status" value="1"/>
</dbReference>
<dbReference type="Proteomes" id="UP000232101">
    <property type="component" value="Unassembled WGS sequence"/>
</dbReference>
<evidence type="ECO:0000259" key="8">
    <source>
        <dbReference type="Pfam" id="PF13244"/>
    </source>
</evidence>
<keyword evidence="3" id="KW-1003">Cell membrane</keyword>
<evidence type="ECO:0000313" key="10">
    <source>
        <dbReference type="EMBL" id="PJO45393.1"/>
    </source>
</evidence>
<feature type="transmembrane region" description="Helical" evidence="7">
    <location>
        <begin position="39"/>
        <end position="57"/>
    </location>
</feature>
<dbReference type="InterPro" id="IPR050616">
    <property type="entry name" value="CPA3_Na-H_Antiporter_A"/>
</dbReference>
<gene>
    <name evidence="10" type="ORF">CWD94_01475</name>
</gene>
<evidence type="ECO:0000256" key="1">
    <source>
        <dbReference type="ARBA" id="ARBA00004651"/>
    </source>
</evidence>
<dbReference type="PANTHER" id="PTHR43373:SF1">
    <property type="entry name" value="NA(+)_H(+) ANTIPORTER SUBUNIT A"/>
    <property type="match status" value="1"/>
</dbReference>
<dbReference type="Pfam" id="PF13244">
    <property type="entry name" value="MbhD"/>
    <property type="match status" value="1"/>
</dbReference>
<evidence type="ECO:0000256" key="3">
    <source>
        <dbReference type="ARBA" id="ARBA00022475"/>
    </source>
</evidence>
<dbReference type="GO" id="GO:0005886">
    <property type="term" value="C:plasma membrane"/>
    <property type="evidence" value="ECO:0007669"/>
    <property type="project" value="UniProtKB-SubCell"/>
</dbReference>
<dbReference type="RefSeq" id="WP_157804031.1">
    <property type="nucleotide sequence ID" value="NZ_PHQY01000125.1"/>
</dbReference>
<comment type="caution">
    <text evidence="10">The sequence shown here is derived from an EMBL/GenBank/DDBJ whole genome shotgun (WGS) entry which is preliminary data.</text>
</comment>
<dbReference type="InterPro" id="IPR025383">
    <property type="entry name" value="MrpA_C/MbhD"/>
</dbReference>
<dbReference type="EMBL" id="PHQY01000125">
    <property type="protein sequence ID" value="PJO45393.1"/>
    <property type="molecule type" value="Genomic_DNA"/>
</dbReference>
<keyword evidence="2" id="KW-0813">Transport</keyword>
<dbReference type="InterPro" id="IPR046806">
    <property type="entry name" value="MrpA_C/MbhE"/>
</dbReference>
<name>A0A2M9QBE7_9BACI</name>
<proteinExistence type="predicted"/>